<dbReference type="SUPFAM" id="SSF51182">
    <property type="entry name" value="RmlC-like cupins"/>
    <property type="match status" value="1"/>
</dbReference>
<comment type="caution">
    <text evidence="3">The sequence shown here is derived from an EMBL/GenBank/DDBJ whole genome shotgun (WGS) entry which is preliminary data.</text>
</comment>
<accession>A0A6N6N0B5</accession>
<dbReference type="EMBL" id="WAIE01000006">
    <property type="protein sequence ID" value="KAB1440818.1"/>
    <property type="molecule type" value="Genomic_DNA"/>
</dbReference>
<dbReference type="InterPro" id="IPR046058">
    <property type="entry name" value="WbuC_cupin"/>
</dbReference>
<keyword evidence="4" id="KW-1185">Reference proteome</keyword>
<dbReference type="InterPro" id="IPR027565">
    <property type="entry name" value="Cupin_WbuC"/>
</dbReference>
<reference evidence="3 4" key="1">
    <citation type="journal article" date="2017" name="Int. J. Syst. Evol. Microbiol.">
        <title>Desulfovibrio senegalensis sp. nov., a mesophilic sulfate reducer isolated from marine sediment.</title>
        <authorList>
            <person name="Thioye A."/>
            <person name="Gam Z.B.A."/>
            <person name="Mbengue M."/>
            <person name="Cayol J.L."/>
            <person name="Joseph-Bartoli M."/>
            <person name="Toure-Kane C."/>
            <person name="Labat M."/>
        </authorList>
    </citation>
    <scope>NUCLEOTIDE SEQUENCE [LARGE SCALE GENOMIC DNA]</scope>
    <source>
        <strain evidence="3 4">DSM 101509</strain>
    </source>
</reference>
<protein>
    <submittedName>
        <fullName evidence="3">WbuC family cupin fold metalloprotein</fullName>
    </submittedName>
</protein>
<proteinExistence type="predicted"/>
<dbReference type="InterPro" id="IPR014710">
    <property type="entry name" value="RmlC-like_jellyroll"/>
</dbReference>
<dbReference type="NCBIfam" id="TIGR04366">
    <property type="entry name" value="cupin_WbuC"/>
    <property type="match status" value="1"/>
</dbReference>
<dbReference type="Pfam" id="PF19480">
    <property type="entry name" value="DUF6016"/>
    <property type="match status" value="1"/>
</dbReference>
<feature type="region of interest" description="Disordered" evidence="1">
    <location>
        <begin position="138"/>
        <end position="159"/>
    </location>
</feature>
<name>A0A6N6N0B5_9BACT</name>
<feature type="domain" description="Cupin fold metalloprotein WbuC cupin" evidence="2">
    <location>
        <begin position="19"/>
        <end position="100"/>
    </location>
</feature>
<dbReference type="AlphaFoldDB" id="A0A6N6N0B5"/>
<dbReference type="RefSeq" id="WP_151151562.1">
    <property type="nucleotide sequence ID" value="NZ_WAIE01000006.1"/>
</dbReference>
<dbReference type="Proteomes" id="UP000438699">
    <property type="component" value="Unassembled WGS sequence"/>
</dbReference>
<gene>
    <name evidence="3" type="ORF">F8A88_12770</name>
</gene>
<dbReference type="OrthoDB" id="981227at2"/>
<organism evidence="3 4">
    <name type="scientific">Pseudodesulfovibrio senegalensis</name>
    <dbReference type="NCBI Taxonomy" id="1721087"/>
    <lineage>
        <taxon>Bacteria</taxon>
        <taxon>Pseudomonadati</taxon>
        <taxon>Thermodesulfobacteriota</taxon>
        <taxon>Desulfovibrionia</taxon>
        <taxon>Desulfovibrionales</taxon>
        <taxon>Desulfovibrionaceae</taxon>
    </lineage>
</organism>
<sequence length="181" mass="20306">MSNSIPAALHAPESPSTPLDRDMLENVVRLSRKSPRKRIIQRLHGPDNAPLQRMLNAMQPGSYLRPHRHQHPPKAETFVMLTGAVRYISFDDQGTITQVLDMRAGSTVFGVDIEPGVWHSLMVLEPDSVVFETKNGPYEQASDKDFAPWSPAEGDPETSAYLSELEKRSDRFLARSAERRG</sequence>
<evidence type="ECO:0000313" key="3">
    <source>
        <dbReference type="EMBL" id="KAB1440818.1"/>
    </source>
</evidence>
<evidence type="ECO:0000313" key="4">
    <source>
        <dbReference type="Proteomes" id="UP000438699"/>
    </source>
</evidence>
<dbReference type="InterPro" id="IPR011051">
    <property type="entry name" value="RmlC_Cupin_sf"/>
</dbReference>
<evidence type="ECO:0000256" key="1">
    <source>
        <dbReference type="SAM" id="MobiDB-lite"/>
    </source>
</evidence>
<feature type="region of interest" description="Disordered" evidence="1">
    <location>
        <begin position="1"/>
        <end position="21"/>
    </location>
</feature>
<evidence type="ECO:0000259" key="2">
    <source>
        <dbReference type="Pfam" id="PF19480"/>
    </source>
</evidence>
<dbReference type="Gene3D" id="2.60.120.10">
    <property type="entry name" value="Jelly Rolls"/>
    <property type="match status" value="1"/>
</dbReference>
<dbReference type="CDD" id="cd07005">
    <property type="entry name" value="cupin_WbuC-like"/>
    <property type="match status" value="1"/>
</dbReference>